<feature type="domain" description="Globin" evidence="6">
    <location>
        <begin position="1"/>
        <end position="134"/>
    </location>
</feature>
<dbReference type="AlphaFoldDB" id="A3VCL8"/>
<dbReference type="RefSeq" id="WP_008332079.1">
    <property type="nucleotide sequence ID" value="NZ_CH902578.1"/>
</dbReference>
<dbReference type="GO" id="GO:0008941">
    <property type="term" value="F:nitric oxide dioxygenase NAD(P)H activity"/>
    <property type="evidence" value="ECO:0007669"/>
    <property type="project" value="TreeGrafter"/>
</dbReference>
<evidence type="ECO:0000313" key="8">
    <source>
        <dbReference type="Proteomes" id="UP000002931"/>
    </source>
</evidence>
<dbReference type="HOGENOM" id="CLU_003827_13_3_5"/>
<dbReference type="PROSITE" id="PS01033">
    <property type="entry name" value="GLOBIN"/>
    <property type="match status" value="1"/>
</dbReference>
<gene>
    <name evidence="7" type="ORF">RB2654_12474</name>
</gene>
<dbReference type="GO" id="GO:0020037">
    <property type="term" value="F:heme binding"/>
    <property type="evidence" value="ECO:0007669"/>
    <property type="project" value="InterPro"/>
</dbReference>
<dbReference type="EMBL" id="AAMT01000003">
    <property type="protein sequence ID" value="EAQ13886.1"/>
    <property type="molecule type" value="Genomic_DNA"/>
</dbReference>
<proteinExistence type="inferred from homology"/>
<evidence type="ECO:0000256" key="4">
    <source>
        <dbReference type="ARBA" id="ARBA00023004"/>
    </source>
</evidence>
<dbReference type="InterPro" id="IPR009050">
    <property type="entry name" value="Globin-like_sf"/>
</dbReference>
<keyword evidence="2 5" id="KW-0561">Oxygen transport</keyword>
<keyword evidence="1 5" id="KW-0349">Heme</keyword>
<evidence type="ECO:0000256" key="3">
    <source>
        <dbReference type="ARBA" id="ARBA00022723"/>
    </source>
</evidence>
<dbReference type="CDD" id="cd12131">
    <property type="entry name" value="HGbI-like"/>
    <property type="match status" value="1"/>
</dbReference>
<dbReference type="GO" id="GO:0019825">
    <property type="term" value="F:oxygen binding"/>
    <property type="evidence" value="ECO:0007669"/>
    <property type="project" value="InterPro"/>
</dbReference>
<dbReference type="InterPro" id="IPR000971">
    <property type="entry name" value="Globin"/>
</dbReference>
<comment type="caution">
    <text evidence="7">The sequence shown here is derived from an EMBL/GenBank/DDBJ whole genome shotgun (WGS) entry which is preliminary data.</text>
</comment>
<dbReference type="OrthoDB" id="3213438at2"/>
<evidence type="ECO:0000256" key="2">
    <source>
        <dbReference type="ARBA" id="ARBA00022621"/>
    </source>
</evidence>
<evidence type="ECO:0000313" key="7">
    <source>
        <dbReference type="EMBL" id="EAQ13886.1"/>
    </source>
</evidence>
<comment type="similarity">
    <text evidence="5">Belongs to the globin family.</text>
</comment>
<reference evidence="7 8" key="1">
    <citation type="journal article" date="2010" name="J. Bacteriol.">
        <title>Genome sequences of Pelagibaca bermudensis HTCC2601T and Maritimibacter alkaliphilus HTCC2654T, the type strains of two marine Roseobacter genera.</title>
        <authorList>
            <person name="Thrash J.C."/>
            <person name="Cho J.C."/>
            <person name="Ferriera S."/>
            <person name="Johnson J."/>
            <person name="Vergin K.L."/>
            <person name="Giovannoni S.J."/>
        </authorList>
    </citation>
    <scope>NUCLEOTIDE SEQUENCE [LARGE SCALE GENOMIC DNA]</scope>
    <source>
        <strain evidence="7 8">HTCC2654</strain>
    </source>
</reference>
<dbReference type="PANTHER" id="PTHR43396">
    <property type="entry name" value="FLAVOHEMOPROTEIN"/>
    <property type="match status" value="1"/>
</dbReference>
<evidence type="ECO:0000256" key="1">
    <source>
        <dbReference type="ARBA" id="ARBA00022617"/>
    </source>
</evidence>
<name>A3VCL8_9RHOB</name>
<keyword evidence="5" id="KW-0813">Transport</keyword>
<dbReference type="eggNOG" id="COG1017">
    <property type="taxonomic scope" value="Bacteria"/>
</dbReference>
<dbReference type="Proteomes" id="UP000002931">
    <property type="component" value="Unassembled WGS sequence"/>
</dbReference>
<dbReference type="STRING" id="314271.RB2654_12474"/>
<dbReference type="SUPFAM" id="SSF46458">
    <property type="entry name" value="Globin-like"/>
    <property type="match status" value="1"/>
</dbReference>
<dbReference type="GO" id="GO:0046872">
    <property type="term" value="F:metal ion binding"/>
    <property type="evidence" value="ECO:0007669"/>
    <property type="project" value="UniProtKB-KW"/>
</dbReference>
<evidence type="ECO:0000259" key="6">
    <source>
        <dbReference type="PROSITE" id="PS01033"/>
    </source>
</evidence>
<dbReference type="PANTHER" id="PTHR43396:SF3">
    <property type="entry name" value="FLAVOHEMOPROTEIN"/>
    <property type="match status" value="1"/>
</dbReference>
<organism evidence="7 8">
    <name type="scientific">Maritimibacter alkaliphilus HTCC2654</name>
    <dbReference type="NCBI Taxonomy" id="314271"/>
    <lineage>
        <taxon>Bacteria</taxon>
        <taxon>Pseudomonadati</taxon>
        <taxon>Pseudomonadota</taxon>
        <taxon>Alphaproteobacteria</taxon>
        <taxon>Rhodobacterales</taxon>
        <taxon>Roseobacteraceae</taxon>
        <taxon>Maritimibacter</taxon>
    </lineage>
</organism>
<dbReference type="Pfam" id="PF00042">
    <property type="entry name" value="Globin"/>
    <property type="match status" value="1"/>
</dbReference>
<dbReference type="Gene3D" id="1.10.490.10">
    <property type="entry name" value="Globins"/>
    <property type="match status" value="1"/>
</dbReference>
<evidence type="ECO:0000256" key="5">
    <source>
        <dbReference type="RuleBase" id="RU000356"/>
    </source>
</evidence>
<keyword evidence="3" id="KW-0479">Metal-binding</keyword>
<keyword evidence="4" id="KW-0408">Iron</keyword>
<accession>A3VCL8</accession>
<sequence length="140" mass="15251">MDDKTITLVQESFAKVEPIKATAAELFYSDLFAAAPEVRPLFKGNMNEQGMKLMGTLAVVVNGLHTLDQIVPAAQALAIRHVDYGVQPEHYDKVGASLIRTLEQGLGPDFTSDVRAAWIEAYGTLSSVMKQAAYPKEALQ</sequence>
<protein>
    <submittedName>
        <fullName evidence="7">Probable bacterial hemoglobin</fullName>
    </submittedName>
</protein>
<dbReference type="GO" id="GO:0046210">
    <property type="term" value="P:nitric oxide catabolic process"/>
    <property type="evidence" value="ECO:0007669"/>
    <property type="project" value="TreeGrafter"/>
</dbReference>
<dbReference type="InterPro" id="IPR012292">
    <property type="entry name" value="Globin/Proto"/>
</dbReference>
<keyword evidence="8" id="KW-1185">Reference proteome</keyword>
<dbReference type="GO" id="GO:0005344">
    <property type="term" value="F:oxygen carrier activity"/>
    <property type="evidence" value="ECO:0007669"/>
    <property type="project" value="UniProtKB-KW"/>
</dbReference>
<dbReference type="GO" id="GO:0071949">
    <property type="term" value="F:FAD binding"/>
    <property type="evidence" value="ECO:0007669"/>
    <property type="project" value="TreeGrafter"/>
</dbReference>
<dbReference type="GO" id="GO:0071500">
    <property type="term" value="P:cellular response to nitrosative stress"/>
    <property type="evidence" value="ECO:0007669"/>
    <property type="project" value="TreeGrafter"/>
</dbReference>